<dbReference type="HOGENOM" id="CLU_008020_1_0_9"/>
<organism evidence="4 5">
    <name type="scientific">Enterococcus phoeniculicola ATCC BAA-412</name>
    <dbReference type="NCBI Taxonomy" id="1158610"/>
    <lineage>
        <taxon>Bacteria</taxon>
        <taxon>Bacillati</taxon>
        <taxon>Bacillota</taxon>
        <taxon>Bacilli</taxon>
        <taxon>Lactobacillales</taxon>
        <taxon>Enterococcaceae</taxon>
        <taxon>Enterococcus</taxon>
    </lineage>
</organism>
<dbReference type="InterPro" id="IPR033433">
    <property type="entry name" value="GtaA_N"/>
</dbReference>
<dbReference type="Proteomes" id="UP000013785">
    <property type="component" value="Unassembled WGS sequence"/>
</dbReference>
<dbReference type="Pfam" id="PF16334">
    <property type="entry name" value="DUF4964"/>
    <property type="match status" value="1"/>
</dbReference>
<dbReference type="PANTHER" id="PTHR31987">
    <property type="entry name" value="GLUTAMINASE A-RELATED"/>
    <property type="match status" value="1"/>
</dbReference>
<evidence type="ECO:0000313" key="4">
    <source>
        <dbReference type="EMBL" id="EOL42719.1"/>
    </source>
</evidence>
<evidence type="ECO:0000259" key="1">
    <source>
        <dbReference type="Pfam" id="PF16334"/>
    </source>
</evidence>
<keyword evidence="5" id="KW-1185">Reference proteome</keyword>
<dbReference type="AlphaFoldDB" id="R3TMI1"/>
<dbReference type="RefSeq" id="WP_010769706.1">
    <property type="nucleotide sequence ID" value="NZ_ASWE01000001.1"/>
</dbReference>
<dbReference type="InterPro" id="IPR008928">
    <property type="entry name" value="6-hairpin_glycosidase_sf"/>
</dbReference>
<dbReference type="InterPro" id="IPR032515">
    <property type="entry name" value="DUF4964"/>
</dbReference>
<name>R3TMI1_9ENTE</name>
<evidence type="ECO:0008006" key="6">
    <source>
        <dbReference type="Google" id="ProtNLM"/>
    </source>
</evidence>
<dbReference type="STRING" id="154621.RV11_GL003042"/>
<proteinExistence type="predicted"/>
<dbReference type="GO" id="GO:0005975">
    <property type="term" value="P:carbohydrate metabolic process"/>
    <property type="evidence" value="ECO:0007669"/>
    <property type="project" value="InterPro"/>
</dbReference>
<sequence length="657" mass="75858">MTKVNRVASVPLILSDPYFSIWSPADYLYETDTESWTGKKMPIRGYIKIDSQVYRFMGEDNAVPVILQTNLEVTATQTIYTFRNELVELKLCFSTNLDLKNLQKVSEPVTVVTTSISNVSPEAKVELFWRFHESICQDSSSKMSGKVNWNTITTKEETIGWMGKAQQSPLNSTGDLIDIDWGYLYVALQSEQRAIVQKKDEYLEVSYLITDAISFLVAYDDIFSINYFGQARTALWKEKYETMYQLLTEYLKEIEQNLLSCTKLDEEIAQMSLLYGSETVEFLSSMSYRQAICAHKLIRDENREVIFLSKECSSNGCIGTVDISYPSIPLFLIFQPELVKGMMRPIYRFIEMAVWEFDYAPHDVGRYPYVTGQVYAENRLNDHDGSFRGPYDTVFDIFSLPSGQNIYTEEFQMPIEETGNMLIMASTIFLLTKDTAFFSRYLEVNKGWAEYLLKYGVDPENQLCTDDFAGHLAHNSNLSLKAIVALSIFGKALNEYSEGAGIVYQDAAKEMATNWEKNAVEEKFTRLAFDQPNTWSLKYNIVWDRLFELELFDYSIIEKDLEHYLTQRNRFGVPLDSRESYTKADWTVWVSTLTDDKSMSEQFLKPIRDYLENTNSRVPFSDWYDTKSGLMMNFKNRSVVGAIFMPHLKGLLNDQKI</sequence>
<dbReference type="InterPro" id="IPR032514">
    <property type="entry name" value="GtaA_central"/>
</dbReference>
<feature type="domain" description="DUF4964" evidence="1">
    <location>
        <begin position="6"/>
        <end position="61"/>
    </location>
</feature>
<dbReference type="PATRIC" id="fig|1158610.3.peg.3056"/>
<dbReference type="SUPFAM" id="SSF48208">
    <property type="entry name" value="Six-hairpin glycosidases"/>
    <property type="match status" value="1"/>
</dbReference>
<dbReference type="PANTHER" id="PTHR31987:SF1">
    <property type="entry name" value="GLUTAMINASE A"/>
    <property type="match status" value="1"/>
</dbReference>
<comment type="caution">
    <text evidence="4">The sequence shown here is derived from an EMBL/GenBank/DDBJ whole genome shotgun (WGS) entry which is preliminary data.</text>
</comment>
<dbReference type="Pfam" id="PF16335">
    <property type="entry name" value="GtaA_6_Hairpin"/>
    <property type="match status" value="1"/>
</dbReference>
<reference evidence="4 5" key="1">
    <citation type="submission" date="2013-02" db="EMBL/GenBank/DDBJ databases">
        <title>The Genome Sequence of Enterococcus phoeniculicola BAA-412.</title>
        <authorList>
            <consortium name="The Broad Institute Genome Sequencing Platform"/>
            <consortium name="The Broad Institute Genome Sequencing Center for Infectious Disease"/>
            <person name="Earl A.M."/>
            <person name="Gilmore M.S."/>
            <person name="Lebreton F."/>
            <person name="Walker B."/>
            <person name="Young S.K."/>
            <person name="Zeng Q."/>
            <person name="Gargeya S."/>
            <person name="Fitzgerald M."/>
            <person name="Haas B."/>
            <person name="Abouelleil A."/>
            <person name="Alvarado L."/>
            <person name="Arachchi H.M."/>
            <person name="Berlin A.M."/>
            <person name="Chapman S.B."/>
            <person name="Dewar J."/>
            <person name="Goldberg J."/>
            <person name="Griggs A."/>
            <person name="Gujja S."/>
            <person name="Hansen M."/>
            <person name="Howarth C."/>
            <person name="Imamovic A."/>
            <person name="Larimer J."/>
            <person name="McCowan C."/>
            <person name="Murphy C."/>
            <person name="Neiman D."/>
            <person name="Pearson M."/>
            <person name="Priest M."/>
            <person name="Roberts A."/>
            <person name="Saif S."/>
            <person name="Shea T."/>
            <person name="Sisk P."/>
            <person name="Sykes S."/>
            <person name="Wortman J."/>
            <person name="Nusbaum C."/>
            <person name="Birren B."/>
        </authorList>
    </citation>
    <scope>NUCLEOTIDE SEQUENCE [LARGE SCALE GENOMIC DNA]</scope>
    <source>
        <strain evidence="4 5">ATCC BAA-412</strain>
    </source>
</reference>
<dbReference type="Pfam" id="PF17168">
    <property type="entry name" value="DUF5127"/>
    <property type="match status" value="2"/>
</dbReference>
<evidence type="ECO:0000313" key="5">
    <source>
        <dbReference type="Proteomes" id="UP000013785"/>
    </source>
</evidence>
<dbReference type="InterPro" id="IPR052743">
    <property type="entry name" value="Glutaminase_GtaA"/>
</dbReference>
<protein>
    <recommendedName>
        <fullName evidence="6">Glutaminase</fullName>
    </recommendedName>
</protein>
<feature type="domain" description="Glutaminase A central" evidence="2">
    <location>
        <begin position="283"/>
        <end position="645"/>
    </location>
</feature>
<dbReference type="EMBL" id="AJAT01000017">
    <property type="protein sequence ID" value="EOL42719.1"/>
    <property type="molecule type" value="Genomic_DNA"/>
</dbReference>
<feature type="domain" description="Glutaminase A N-terminal" evidence="3">
    <location>
        <begin position="76"/>
        <end position="197"/>
    </location>
</feature>
<feature type="domain" description="Glutaminase A N-terminal" evidence="3">
    <location>
        <begin position="212"/>
        <end position="270"/>
    </location>
</feature>
<accession>R3TMI1</accession>
<dbReference type="eggNOG" id="COG3387">
    <property type="taxonomic scope" value="Bacteria"/>
</dbReference>
<evidence type="ECO:0000259" key="3">
    <source>
        <dbReference type="Pfam" id="PF17168"/>
    </source>
</evidence>
<dbReference type="OrthoDB" id="175993at2"/>
<gene>
    <name evidence="4" type="ORF">UC3_03072</name>
</gene>
<evidence type="ECO:0000259" key="2">
    <source>
        <dbReference type="Pfam" id="PF16335"/>
    </source>
</evidence>